<keyword evidence="7" id="KW-0479">Metal-binding</keyword>
<evidence type="ECO:0000256" key="14">
    <source>
        <dbReference type="SAM" id="SignalP"/>
    </source>
</evidence>
<dbReference type="GO" id="GO:0004181">
    <property type="term" value="F:metallocarboxypeptidase activity"/>
    <property type="evidence" value="ECO:0007669"/>
    <property type="project" value="InterPro"/>
</dbReference>
<dbReference type="InterPro" id="IPR000834">
    <property type="entry name" value="Peptidase_M14"/>
</dbReference>
<evidence type="ECO:0000256" key="5">
    <source>
        <dbReference type="ARBA" id="ARBA00022645"/>
    </source>
</evidence>
<dbReference type="PROSITE" id="PS52035">
    <property type="entry name" value="PEPTIDASE_M14"/>
    <property type="match status" value="1"/>
</dbReference>
<feature type="active site" description="Proton donor/acceptor" evidence="13">
    <location>
        <position position="324"/>
    </location>
</feature>
<comment type="similarity">
    <text evidence="3 13">Belongs to the peptidase M14 family.</text>
</comment>
<keyword evidence="6" id="KW-0645">Protease</keyword>
<dbReference type="AlphaFoldDB" id="A0A8J9Z3C9"/>
<reference evidence="16" key="1">
    <citation type="submission" date="2022-01" db="EMBL/GenBank/DDBJ databases">
        <authorList>
            <person name="Braso-Vives M."/>
        </authorList>
    </citation>
    <scope>NUCLEOTIDE SEQUENCE</scope>
</reference>
<dbReference type="PANTHER" id="PTHR11532:SF62">
    <property type="entry name" value="CARBOXYPEPTIDASE D"/>
    <property type="match status" value="1"/>
</dbReference>
<evidence type="ECO:0000256" key="8">
    <source>
        <dbReference type="ARBA" id="ARBA00022729"/>
    </source>
</evidence>
<dbReference type="PRINTS" id="PR00765">
    <property type="entry name" value="CRBOXYPTASEA"/>
</dbReference>
<keyword evidence="10" id="KW-0862">Zinc</keyword>
<dbReference type="GO" id="GO:0006518">
    <property type="term" value="P:peptide metabolic process"/>
    <property type="evidence" value="ECO:0007669"/>
    <property type="project" value="TreeGrafter"/>
</dbReference>
<dbReference type="SUPFAM" id="SSF49464">
    <property type="entry name" value="Carboxypeptidase regulatory domain-like"/>
    <property type="match status" value="1"/>
</dbReference>
<evidence type="ECO:0000256" key="1">
    <source>
        <dbReference type="ARBA" id="ARBA00001947"/>
    </source>
</evidence>
<comment type="cofactor">
    <cofactor evidence="1">
        <name>Zn(2+)</name>
        <dbReference type="ChEBI" id="CHEBI:29105"/>
    </cofactor>
</comment>
<dbReference type="FunFam" id="2.60.40.1120:FF:000009">
    <property type="entry name" value="adipocyte enhancer-binding protein 1"/>
    <property type="match status" value="1"/>
</dbReference>
<evidence type="ECO:0000256" key="10">
    <source>
        <dbReference type="ARBA" id="ARBA00022833"/>
    </source>
</evidence>
<dbReference type="PROSITE" id="PS00132">
    <property type="entry name" value="CARBOXYPEPT_ZN_1"/>
    <property type="match status" value="1"/>
</dbReference>
<keyword evidence="17" id="KW-1185">Reference proteome</keyword>
<evidence type="ECO:0000256" key="4">
    <source>
        <dbReference type="ARBA" id="ARBA00022525"/>
    </source>
</evidence>
<dbReference type="PROSITE" id="PS00133">
    <property type="entry name" value="CARBOXYPEPT_ZN_2"/>
    <property type="match status" value="1"/>
</dbReference>
<dbReference type="SUPFAM" id="SSF53187">
    <property type="entry name" value="Zn-dependent exopeptidases"/>
    <property type="match status" value="1"/>
</dbReference>
<keyword evidence="12" id="KW-0325">Glycoprotein</keyword>
<dbReference type="Pfam" id="PF13620">
    <property type="entry name" value="CarboxypepD_reg"/>
    <property type="match status" value="1"/>
</dbReference>
<evidence type="ECO:0000256" key="7">
    <source>
        <dbReference type="ARBA" id="ARBA00022723"/>
    </source>
</evidence>
<evidence type="ECO:0000259" key="15">
    <source>
        <dbReference type="PROSITE" id="PS52035"/>
    </source>
</evidence>
<dbReference type="OrthoDB" id="10249045at2759"/>
<feature type="signal peptide" evidence="14">
    <location>
        <begin position="1"/>
        <end position="20"/>
    </location>
</feature>
<evidence type="ECO:0000256" key="6">
    <source>
        <dbReference type="ARBA" id="ARBA00022670"/>
    </source>
</evidence>
<dbReference type="PANTHER" id="PTHR11532">
    <property type="entry name" value="PROTEASE M14 CARBOXYPEPTIDASE"/>
    <property type="match status" value="1"/>
</dbReference>
<evidence type="ECO:0000256" key="13">
    <source>
        <dbReference type="PROSITE-ProRule" id="PRU01379"/>
    </source>
</evidence>
<dbReference type="CDD" id="cd03858">
    <property type="entry name" value="M14_CP_N-E_like"/>
    <property type="match status" value="1"/>
</dbReference>
<evidence type="ECO:0000256" key="2">
    <source>
        <dbReference type="ARBA" id="ARBA00004613"/>
    </source>
</evidence>
<keyword evidence="11" id="KW-0482">Metalloprotease</keyword>
<evidence type="ECO:0000256" key="12">
    <source>
        <dbReference type="ARBA" id="ARBA00023180"/>
    </source>
</evidence>
<dbReference type="Pfam" id="PF00246">
    <property type="entry name" value="Peptidase_M14"/>
    <property type="match status" value="1"/>
</dbReference>
<dbReference type="EMBL" id="OV696700">
    <property type="protein sequence ID" value="CAH1246416.1"/>
    <property type="molecule type" value="Genomic_DNA"/>
</dbReference>
<dbReference type="InterPro" id="IPR057246">
    <property type="entry name" value="CARBOXYPEPT_ZN_1"/>
</dbReference>
<sequence>MEKYPIVLAILAVFLAVGRSVTEEDDGLDFKHHRYTELEQILRKNAEAHPDITRLYSVGKSYEKRNLWALEISDNPGKHELGEPEFKYIGNMHGNEVVGRELLLDLVQYLTAEYKKGNQRVRSLVDNTRIHIMPTMNPDGYEKAADMMESGKKDWLTGRANAQGIDLNRNFPDLDRIVYRMESLGGPNNHLEDGVSQQLLKSVNKKRVAPETEALVAWIEQYPFALSANMHGGDLVANYPYDESRSGRSQEYAKCPDDAVFKRLARSYSLNQPEMSDPNRKGCDMDNGDSFVDGITNGADWYSVDGGMQDFNYLNSNSFEITLELGCDKFPPASQLKKAWKDNKESMLAFMEQVHTGVKGVVTEAGSEKRGNSQKEGIADATIKVDSINHDITSAHGGDYWRLLVPGEHLVTASAPGYKSQTKKCVVKEDSPATICDFQLEKDNSIDDLLREIDSYVE</sequence>
<feature type="domain" description="Peptidase M14" evidence="15">
    <location>
        <begin position="31"/>
        <end position="354"/>
    </location>
</feature>
<dbReference type="Gene3D" id="3.40.630.10">
    <property type="entry name" value="Zn peptidases"/>
    <property type="match status" value="1"/>
</dbReference>
<evidence type="ECO:0000256" key="9">
    <source>
        <dbReference type="ARBA" id="ARBA00022801"/>
    </source>
</evidence>
<organism evidence="16 17">
    <name type="scientific">Branchiostoma lanceolatum</name>
    <name type="common">Common lancelet</name>
    <name type="synonym">Amphioxus lanceolatum</name>
    <dbReference type="NCBI Taxonomy" id="7740"/>
    <lineage>
        <taxon>Eukaryota</taxon>
        <taxon>Metazoa</taxon>
        <taxon>Chordata</taxon>
        <taxon>Cephalochordata</taxon>
        <taxon>Leptocardii</taxon>
        <taxon>Amphioxiformes</taxon>
        <taxon>Branchiostomatidae</taxon>
        <taxon>Branchiostoma</taxon>
    </lineage>
</organism>
<dbReference type="SMART" id="SM00631">
    <property type="entry name" value="Zn_pept"/>
    <property type="match status" value="1"/>
</dbReference>
<proteinExistence type="inferred from homology"/>
<keyword evidence="8 14" id="KW-0732">Signal</keyword>
<gene>
    <name evidence="16" type="primary">CPE</name>
    <name evidence="16" type="ORF">BLAG_LOCUS8447</name>
</gene>
<dbReference type="InterPro" id="IPR057247">
    <property type="entry name" value="CARBOXYPEPT_ZN_2"/>
</dbReference>
<name>A0A8J9Z3C9_BRALA</name>
<dbReference type="GO" id="GO:0016485">
    <property type="term" value="P:protein processing"/>
    <property type="evidence" value="ECO:0007669"/>
    <property type="project" value="TreeGrafter"/>
</dbReference>
<dbReference type="InterPro" id="IPR008969">
    <property type="entry name" value="CarboxyPept-like_regulatory"/>
</dbReference>
<evidence type="ECO:0000256" key="11">
    <source>
        <dbReference type="ARBA" id="ARBA00023049"/>
    </source>
</evidence>
<protein>
    <submittedName>
        <fullName evidence="16">CPE protein</fullName>
    </submittedName>
</protein>
<evidence type="ECO:0000256" key="3">
    <source>
        <dbReference type="ARBA" id="ARBA00005988"/>
    </source>
</evidence>
<comment type="subcellular location">
    <subcellularLocation>
        <location evidence="2">Secreted</location>
    </subcellularLocation>
</comment>
<evidence type="ECO:0000313" key="17">
    <source>
        <dbReference type="Proteomes" id="UP000838412"/>
    </source>
</evidence>
<dbReference type="GO" id="GO:0005615">
    <property type="term" value="C:extracellular space"/>
    <property type="evidence" value="ECO:0007669"/>
    <property type="project" value="TreeGrafter"/>
</dbReference>
<dbReference type="Proteomes" id="UP000838412">
    <property type="component" value="Chromosome 15"/>
</dbReference>
<evidence type="ECO:0000313" key="16">
    <source>
        <dbReference type="EMBL" id="CAH1246416.1"/>
    </source>
</evidence>
<keyword evidence="4" id="KW-0964">Secreted</keyword>
<keyword evidence="5" id="KW-0121">Carboxypeptidase</keyword>
<dbReference type="FunFam" id="3.40.630.10:FF:000013">
    <property type="entry name" value="carboxypeptidase N catalytic chain"/>
    <property type="match status" value="1"/>
</dbReference>
<dbReference type="GO" id="GO:0008270">
    <property type="term" value="F:zinc ion binding"/>
    <property type="evidence" value="ECO:0007669"/>
    <property type="project" value="InterPro"/>
</dbReference>
<accession>A0A8J9Z3C9</accession>
<feature type="chain" id="PRO_5035468023" evidence="14">
    <location>
        <begin position="21"/>
        <end position="458"/>
    </location>
</feature>
<dbReference type="Gene3D" id="2.60.40.1120">
    <property type="entry name" value="Carboxypeptidase-like, regulatory domain"/>
    <property type="match status" value="1"/>
</dbReference>
<keyword evidence="9" id="KW-0378">Hydrolase</keyword>
<dbReference type="InterPro" id="IPR050753">
    <property type="entry name" value="Peptidase_M14_domain"/>
</dbReference>
<dbReference type="CDD" id="cd11308">
    <property type="entry name" value="Peptidase_M14NE-CP-C_like"/>
    <property type="match status" value="1"/>
</dbReference>